<sequence length="631" mass="71110">MYNKFYILPAILVAFLLSITSAYSSSGTVLDSLKTLLQKESSPEDRVIILSELGREYIFIDIFQAFKYAKQSLELADSIHYTLGRAHALRTLGSALGESRNYMQGVKMLLDALEIFKQENDVIGLANCYLSLGLIHQKGQAFDKSKQYELQALRLYTQENNQERLGAVLNNISRSHMKLGNYDSAKYYIEEAIKINRSRNQAVLSSNYRILAIIYVHFGDLPEAEKYLNMVIQISDSLQEKANTQALTESHLVLAEIMIDRKKYEEAETHLIKSIETAGAHGYLDLLKKAYYCRFNLLGMQHNFEGSRDMMNKFINVADSILHIEQKNRLGMVQWYYQNSLQRSQVDMLKKEKFLSDEIISRQRLSIILLIITIGLAGLLIFVAVRNSIKQKRLSEKLSQANSTKNKLFSIISHDFRSPINSILGASLFLKNHGDKLSKEDLRRIFDDMHKSILNTLRFTENILTWARSQMAAIKSTPVVFELNQVVDNVLEILADQAREKGVSIHNQLTQPHKVFADKNQIETVIRNLVSNAIKFSGSGDSIEVSAVEKGGLIEVAVEDSGVGISEEILDNLFRIDSRNSTKGTLGEVGTGLGLIICKEFVESNAGELQVESGVGEGSIFRFTVPNEVVK</sequence>
<comment type="caution">
    <text evidence="8">The sequence shown here is derived from an EMBL/GenBank/DDBJ whole genome shotgun (WGS) entry which is preliminary data.</text>
</comment>
<dbReference type="PROSITE" id="PS50109">
    <property type="entry name" value="HIS_KIN"/>
    <property type="match status" value="1"/>
</dbReference>
<keyword evidence="6" id="KW-1133">Transmembrane helix</keyword>
<dbReference type="Proteomes" id="UP000614216">
    <property type="component" value="Unassembled WGS sequence"/>
</dbReference>
<dbReference type="InterPro" id="IPR019734">
    <property type="entry name" value="TPR_rpt"/>
</dbReference>
<dbReference type="CDD" id="cd00082">
    <property type="entry name" value="HisKA"/>
    <property type="match status" value="1"/>
</dbReference>
<keyword evidence="9" id="KW-1185">Reference proteome</keyword>
<dbReference type="SUPFAM" id="SSF55874">
    <property type="entry name" value="ATPase domain of HSP90 chaperone/DNA topoisomerase II/histidine kinase"/>
    <property type="match status" value="1"/>
</dbReference>
<dbReference type="FunFam" id="3.30.565.10:FF:000006">
    <property type="entry name" value="Sensor histidine kinase WalK"/>
    <property type="match status" value="1"/>
</dbReference>
<dbReference type="SMART" id="SM00028">
    <property type="entry name" value="TPR"/>
    <property type="match status" value="5"/>
</dbReference>
<dbReference type="SUPFAM" id="SSF48452">
    <property type="entry name" value="TPR-like"/>
    <property type="match status" value="2"/>
</dbReference>
<dbReference type="AlphaFoldDB" id="A0A937KD39"/>
<evidence type="ECO:0000256" key="1">
    <source>
        <dbReference type="ARBA" id="ARBA00000085"/>
    </source>
</evidence>
<keyword evidence="4" id="KW-0808">Transferase</keyword>
<dbReference type="InterPro" id="IPR003594">
    <property type="entry name" value="HATPase_dom"/>
</dbReference>
<dbReference type="RefSeq" id="WP_202855179.1">
    <property type="nucleotide sequence ID" value="NZ_JAEUGD010000016.1"/>
</dbReference>
<feature type="transmembrane region" description="Helical" evidence="6">
    <location>
        <begin position="365"/>
        <end position="385"/>
    </location>
</feature>
<proteinExistence type="predicted"/>
<dbReference type="SMART" id="SM00387">
    <property type="entry name" value="HATPase_c"/>
    <property type="match status" value="1"/>
</dbReference>
<keyword evidence="3" id="KW-0597">Phosphoprotein</keyword>
<reference evidence="8" key="1">
    <citation type="submission" date="2021-01" db="EMBL/GenBank/DDBJ databases">
        <title>Fulvivirga kasyanovii gen. nov., sp nov., a novel member of the phylum Bacteroidetes isolated from seawater in a mussel farm.</title>
        <authorList>
            <person name="Zhao L.-H."/>
            <person name="Wang Z.-J."/>
        </authorList>
    </citation>
    <scope>NUCLEOTIDE SEQUENCE</scope>
    <source>
        <strain evidence="8">29W222</strain>
    </source>
</reference>
<dbReference type="Gene3D" id="1.25.40.10">
    <property type="entry name" value="Tetratricopeptide repeat domain"/>
    <property type="match status" value="2"/>
</dbReference>
<accession>A0A937KD39</accession>
<dbReference type="GO" id="GO:0009927">
    <property type="term" value="F:histidine phosphotransfer kinase activity"/>
    <property type="evidence" value="ECO:0007669"/>
    <property type="project" value="TreeGrafter"/>
</dbReference>
<feature type="domain" description="Histidine kinase" evidence="7">
    <location>
        <begin position="411"/>
        <end position="629"/>
    </location>
</feature>
<evidence type="ECO:0000256" key="2">
    <source>
        <dbReference type="ARBA" id="ARBA00012438"/>
    </source>
</evidence>
<dbReference type="InterPro" id="IPR036890">
    <property type="entry name" value="HATPase_C_sf"/>
</dbReference>
<keyword evidence="6" id="KW-0812">Transmembrane</keyword>
<organism evidence="8 9">
    <name type="scientific">Fulvivirga marina</name>
    <dbReference type="NCBI Taxonomy" id="2494733"/>
    <lineage>
        <taxon>Bacteria</taxon>
        <taxon>Pseudomonadati</taxon>
        <taxon>Bacteroidota</taxon>
        <taxon>Cytophagia</taxon>
        <taxon>Cytophagales</taxon>
        <taxon>Fulvivirgaceae</taxon>
        <taxon>Fulvivirga</taxon>
    </lineage>
</organism>
<dbReference type="InterPro" id="IPR005467">
    <property type="entry name" value="His_kinase_dom"/>
</dbReference>
<evidence type="ECO:0000313" key="8">
    <source>
        <dbReference type="EMBL" id="MBL6445640.1"/>
    </source>
</evidence>
<keyword evidence="5" id="KW-0418">Kinase</keyword>
<dbReference type="Pfam" id="PF00512">
    <property type="entry name" value="HisKA"/>
    <property type="match status" value="1"/>
</dbReference>
<dbReference type="SMART" id="SM00388">
    <property type="entry name" value="HisKA"/>
    <property type="match status" value="1"/>
</dbReference>
<dbReference type="Gene3D" id="1.10.287.130">
    <property type="match status" value="1"/>
</dbReference>
<gene>
    <name evidence="8" type="ORF">JMN32_04925</name>
</gene>
<dbReference type="InterPro" id="IPR036097">
    <property type="entry name" value="HisK_dim/P_sf"/>
</dbReference>
<name>A0A937KD39_9BACT</name>
<evidence type="ECO:0000256" key="3">
    <source>
        <dbReference type="ARBA" id="ARBA00022553"/>
    </source>
</evidence>
<dbReference type="Pfam" id="PF02518">
    <property type="entry name" value="HATPase_c"/>
    <property type="match status" value="1"/>
</dbReference>
<keyword evidence="6" id="KW-0472">Membrane</keyword>
<evidence type="ECO:0000313" key="9">
    <source>
        <dbReference type="Proteomes" id="UP000614216"/>
    </source>
</evidence>
<evidence type="ECO:0000256" key="5">
    <source>
        <dbReference type="ARBA" id="ARBA00022777"/>
    </source>
</evidence>
<dbReference type="GO" id="GO:0005886">
    <property type="term" value="C:plasma membrane"/>
    <property type="evidence" value="ECO:0007669"/>
    <property type="project" value="TreeGrafter"/>
</dbReference>
<dbReference type="InterPro" id="IPR004358">
    <property type="entry name" value="Sig_transdc_His_kin-like_C"/>
</dbReference>
<dbReference type="InterPro" id="IPR003661">
    <property type="entry name" value="HisK_dim/P_dom"/>
</dbReference>
<dbReference type="GO" id="GO:0000155">
    <property type="term" value="F:phosphorelay sensor kinase activity"/>
    <property type="evidence" value="ECO:0007669"/>
    <property type="project" value="InterPro"/>
</dbReference>
<evidence type="ECO:0000256" key="4">
    <source>
        <dbReference type="ARBA" id="ARBA00022679"/>
    </source>
</evidence>
<protein>
    <recommendedName>
        <fullName evidence="2">histidine kinase</fullName>
        <ecNumber evidence="2">2.7.13.3</ecNumber>
    </recommendedName>
</protein>
<dbReference type="Gene3D" id="3.30.565.10">
    <property type="entry name" value="Histidine kinase-like ATPase, C-terminal domain"/>
    <property type="match status" value="1"/>
</dbReference>
<comment type="catalytic activity">
    <reaction evidence="1">
        <text>ATP + protein L-histidine = ADP + protein N-phospho-L-histidine.</text>
        <dbReference type="EC" id="2.7.13.3"/>
    </reaction>
</comment>
<evidence type="ECO:0000256" key="6">
    <source>
        <dbReference type="SAM" id="Phobius"/>
    </source>
</evidence>
<dbReference type="InterPro" id="IPR011990">
    <property type="entry name" value="TPR-like_helical_dom_sf"/>
</dbReference>
<dbReference type="PANTHER" id="PTHR43047:SF72">
    <property type="entry name" value="OSMOSENSING HISTIDINE PROTEIN KINASE SLN1"/>
    <property type="match status" value="1"/>
</dbReference>
<dbReference type="Pfam" id="PF13181">
    <property type="entry name" value="TPR_8"/>
    <property type="match status" value="1"/>
</dbReference>
<dbReference type="EC" id="2.7.13.3" evidence="2"/>
<evidence type="ECO:0000259" key="7">
    <source>
        <dbReference type="PROSITE" id="PS50109"/>
    </source>
</evidence>
<dbReference type="SUPFAM" id="SSF47384">
    <property type="entry name" value="Homodimeric domain of signal transducing histidine kinase"/>
    <property type="match status" value="1"/>
</dbReference>
<dbReference type="PRINTS" id="PR00344">
    <property type="entry name" value="BCTRLSENSOR"/>
</dbReference>
<dbReference type="EMBL" id="JAEUGD010000016">
    <property type="protein sequence ID" value="MBL6445640.1"/>
    <property type="molecule type" value="Genomic_DNA"/>
</dbReference>
<dbReference type="PANTHER" id="PTHR43047">
    <property type="entry name" value="TWO-COMPONENT HISTIDINE PROTEIN KINASE"/>
    <property type="match status" value="1"/>
</dbReference>